<evidence type="ECO:0000313" key="4">
    <source>
        <dbReference type="Proteomes" id="UP001231362"/>
    </source>
</evidence>
<dbReference type="Pfam" id="PF12395">
    <property type="entry name" value="DUF3658"/>
    <property type="match status" value="1"/>
</dbReference>
<comment type="caution">
    <text evidence="3">The sequence shown here is derived from an EMBL/GenBank/DDBJ whole genome shotgun (WGS) entry which is preliminary data.</text>
</comment>
<dbReference type="Pfam" id="PF08874">
    <property type="entry name" value="DUF1835"/>
    <property type="match status" value="1"/>
</dbReference>
<sequence length="370" mass="43333">MISIRTKAQNPFLYFFVEPNIVFVLKLESDHYATFTTISECGEWLTYELNDGEEFDSFHHEEHAPLEGRGYFLAQDHVNIVVEEINNQIQLRRRQLRKRGKDSISPIHLVCTESAAGSLKVGLPRPKEVIGFPDFFSIGPLWKLLEKMGQDYRNEWLYENINLMQDEYDYINKFTNALREIEDLSDKPPIYLWVGNNADEQTGLRFFLYLLRNKPNDIFIINSTEQSLSDETNPVFSTGQLNPEQAKEIFVKSKSLEPLTAAERVQMEREWEALEETKEVLRIWENEKIVGVSDDYFDPLLMSVIDRLHAKQETKDFIRAGEVIGEILEQSNLFVNIFYLEYRLRALIYGGALELKGIPKSMRHYWVKMR</sequence>
<keyword evidence="4" id="KW-1185">Reference proteome</keyword>
<evidence type="ECO:0000313" key="3">
    <source>
        <dbReference type="EMBL" id="MDQ0154826.1"/>
    </source>
</evidence>
<evidence type="ECO:0000259" key="1">
    <source>
        <dbReference type="Pfam" id="PF08874"/>
    </source>
</evidence>
<dbReference type="InterPro" id="IPR014973">
    <property type="entry name" value="DUF1835"/>
</dbReference>
<evidence type="ECO:0008006" key="5">
    <source>
        <dbReference type="Google" id="ProtNLM"/>
    </source>
</evidence>
<accession>A0ABT9V1K2</accession>
<reference evidence="3 4" key="1">
    <citation type="submission" date="2023-07" db="EMBL/GenBank/DDBJ databases">
        <title>Genomic Encyclopedia of Type Strains, Phase IV (KMG-IV): sequencing the most valuable type-strain genomes for metagenomic binning, comparative biology and taxonomic classification.</title>
        <authorList>
            <person name="Goeker M."/>
        </authorList>
    </citation>
    <scope>NUCLEOTIDE SEQUENCE [LARGE SCALE GENOMIC DNA]</scope>
    <source>
        <strain evidence="3 4">DSM 23948</strain>
    </source>
</reference>
<name>A0ABT9V1K2_9BACL</name>
<organism evidence="3 4">
    <name type="scientific">Anoxybacillus andreesenii</name>
    <dbReference type="NCBI Taxonomy" id="1325932"/>
    <lineage>
        <taxon>Bacteria</taxon>
        <taxon>Bacillati</taxon>
        <taxon>Bacillota</taxon>
        <taxon>Bacilli</taxon>
        <taxon>Bacillales</taxon>
        <taxon>Anoxybacillaceae</taxon>
        <taxon>Anoxybacillus</taxon>
    </lineage>
</organism>
<feature type="domain" description="DUF1835" evidence="1">
    <location>
        <begin position="107"/>
        <end position="222"/>
    </location>
</feature>
<gene>
    <name evidence="3" type="ORF">J2S07_001130</name>
</gene>
<protein>
    <recommendedName>
        <fullName evidence="5">DUF1835 domain-containing protein</fullName>
    </recommendedName>
</protein>
<proteinExistence type="predicted"/>
<dbReference type="InterPro" id="IPR022123">
    <property type="entry name" value="DUF3658"/>
</dbReference>
<evidence type="ECO:0000259" key="2">
    <source>
        <dbReference type="Pfam" id="PF12395"/>
    </source>
</evidence>
<feature type="domain" description="DUF3658" evidence="2">
    <location>
        <begin position="256"/>
        <end position="365"/>
    </location>
</feature>
<dbReference type="RefSeq" id="WP_307149417.1">
    <property type="nucleotide sequence ID" value="NZ_JAUSTU010000004.1"/>
</dbReference>
<dbReference type="EMBL" id="JAUSTU010000004">
    <property type="protein sequence ID" value="MDQ0154826.1"/>
    <property type="molecule type" value="Genomic_DNA"/>
</dbReference>
<dbReference type="Proteomes" id="UP001231362">
    <property type="component" value="Unassembled WGS sequence"/>
</dbReference>